<organism evidence="9 10">
    <name type="scientific">Syntrophus gentianae</name>
    <dbReference type="NCBI Taxonomy" id="43775"/>
    <lineage>
        <taxon>Bacteria</taxon>
        <taxon>Pseudomonadati</taxon>
        <taxon>Thermodesulfobacteriota</taxon>
        <taxon>Syntrophia</taxon>
        <taxon>Syntrophales</taxon>
        <taxon>Syntrophaceae</taxon>
        <taxon>Syntrophus</taxon>
    </lineage>
</organism>
<dbReference type="InterPro" id="IPR000014">
    <property type="entry name" value="PAS"/>
</dbReference>
<dbReference type="OrthoDB" id="1931120at2"/>
<evidence type="ECO:0000313" key="10">
    <source>
        <dbReference type="Proteomes" id="UP000198744"/>
    </source>
</evidence>
<dbReference type="SUPFAM" id="SSF55785">
    <property type="entry name" value="PYP-like sensor domain (PAS domain)"/>
    <property type="match status" value="3"/>
</dbReference>
<dbReference type="AlphaFoldDB" id="A0A1H7WHN1"/>
<keyword evidence="5" id="KW-0418">Kinase</keyword>
<dbReference type="PANTHER" id="PTHR43304">
    <property type="entry name" value="PHYTOCHROME-LIKE PROTEIN CPH1"/>
    <property type="match status" value="1"/>
</dbReference>
<sequence>MATRKTMTREQFMAELEFMKKQTTEPDTLLGGKIVEDILQEKEKYRLILENLSDAVFLLKIPEGAYEYVSPAVAEVFGYPAEDFYRKPFFIRDIIHPDYFEYCNENWEDLLGGTVAGRYEYKIIDSKGKERWIDQSNRGLFDSNSRLIALIGLCRNVATSRQAATVKENEQRYRRLFESAGDPVFLVDRKTEFIVDANMAALGLYGYSSAEILKLKITDISTEPDKTALALKAAKTNVRKWYHKKQDGAVFPVEATVSCFTQKQRKLVEVVVRDIADRIRTEEGLLESEARYRCLFEENIGVMLLVNPDTGKIVDANSAACQFYGYSKDVLKAKMIDDINILSREQLLRDMERARKRECGHFYFLNRLSNGEVRDVEAYIGPIEISGEQLLYFLVHDITDRKHMEEELVKARQLESVGILTGGIAHDFNNLLAALLGNVSLAKLSLSSDNPAYEKMIQAEKICLQGRELTNRLATFAQGGGPLRKKVMIAAFLRDTVALFLSGSNVRCEFEFPDSLWPLEIDVGQVQKVIRHLIMNAQEAMPEGGAIRIRAENVNVTSGEVPSLKEGSYIRISFQDQGVGIPPEYQGKVFDPYFTTKPVENVKGAGLGLAICYSIIKKHEGYLALSSKVGIGTTFTIYLPASSYTPASVSL</sequence>
<dbReference type="GO" id="GO:0000155">
    <property type="term" value="F:phosphorelay sensor kinase activity"/>
    <property type="evidence" value="ECO:0007669"/>
    <property type="project" value="InterPro"/>
</dbReference>
<dbReference type="InterPro" id="IPR005467">
    <property type="entry name" value="His_kinase_dom"/>
</dbReference>
<dbReference type="RefSeq" id="WP_093882839.1">
    <property type="nucleotide sequence ID" value="NZ_FOBS01000006.1"/>
</dbReference>
<keyword evidence="10" id="KW-1185">Reference proteome</keyword>
<protein>
    <recommendedName>
        <fullName evidence="2">histidine kinase</fullName>
        <ecNumber evidence="2">2.7.13.3</ecNumber>
    </recommendedName>
</protein>
<dbReference type="InterPro" id="IPR035965">
    <property type="entry name" value="PAS-like_dom_sf"/>
</dbReference>
<dbReference type="InterPro" id="IPR052162">
    <property type="entry name" value="Sensor_kinase/Photoreceptor"/>
</dbReference>
<dbReference type="NCBIfam" id="TIGR00229">
    <property type="entry name" value="sensory_box"/>
    <property type="match status" value="3"/>
</dbReference>
<dbReference type="InterPro" id="IPR004358">
    <property type="entry name" value="Sig_transdc_His_kin-like_C"/>
</dbReference>
<proteinExistence type="predicted"/>
<evidence type="ECO:0000256" key="3">
    <source>
        <dbReference type="ARBA" id="ARBA00022553"/>
    </source>
</evidence>
<evidence type="ECO:0000256" key="1">
    <source>
        <dbReference type="ARBA" id="ARBA00000085"/>
    </source>
</evidence>
<dbReference type="InterPro" id="IPR013655">
    <property type="entry name" value="PAS_fold_3"/>
</dbReference>
<evidence type="ECO:0000256" key="2">
    <source>
        <dbReference type="ARBA" id="ARBA00012438"/>
    </source>
</evidence>
<dbReference type="PROSITE" id="PS50112">
    <property type="entry name" value="PAS"/>
    <property type="match status" value="3"/>
</dbReference>
<dbReference type="SMART" id="SM00387">
    <property type="entry name" value="HATPase_c"/>
    <property type="match status" value="1"/>
</dbReference>
<feature type="domain" description="PAS" evidence="7">
    <location>
        <begin position="169"/>
        <end position="213"/>
    </location>
</feature>
<dbReference type="Pfam" id="PF13426">
    <property type="entry name" value="PAS_9"/>
    <property type="match status" value="2"/>
</dbReference>
<dbReference type="CDD" id="cd00130">
    <property type="entry name" value="PAS"/>
    <property type="match status" value="3"/>
</dbReference>
<accession>A0A1H7WHN1</accession>
<dbReference type="PROSITE" id="PS50109">
    <property type="entry name" value="HIS_KIN"/>
    <property type="match status" value="1"/>
</dbReference>
<name>A0A1H7WHN1_9BACT</name>
<dbReference type="InterPro" id="IPR000700">
    <property type="entry name" value="PAS-assoc_C"/>
</dbReference>
<dbReference type="STRING" id="43775.SAMN04489760_106139"/>
<evidence type="ECO:0000259" key="7">
    <source>
        <dbReference type="PROSITE" id="PS50112"/>
    </source>
</evidence>
<dbReference type="SUPFAM" id="SSF55874">
    <property type="entry name" value="ATPase domain of HSP90 chaperone/DNA topoisomerase II/histidine kinase"/>
    <property type="match status" value="1"/>
</dbReference>
<dbReference type="InterPro" id="IPR003661">
    <property type="entry name" value="HisK_dim/P_dom"/>
</dbReference>
<dbReference type="InterPro" id="IPR036890">
    <property type="entry name" value="HATPase_C_sf"/>
</dbReference>
<dbReference type="CDD" id="cd00082">
    <property type="entry name" value="HisKA"/>
    <property type="match status" value="1"/>
</dbReference>
<reference evidence="9 10" key="1">
    <citation type="submission" date="2016-10" db="EMBL/GenBank/DDBJ databases">
        <authorList>
            <person name="de Groot N.N."/>
        </authorList>
    </citation>
    <scope>NUCLEOTIDE SEQUENCE [LARGE SCALE GENOMIC DNA]</scope>
    <source>
        <strain evidence="9 10">DSM 8423</strain>
    </source>
</reference>
<evidence type="ECO:0000259" key="6">
    <source>
        <dbReference type="PROSITE" id="PS50109"/>
    </source>
</evidence>
<feature type="domain" description="PAS" evidence="7">
    <location>
        <begin position="41"/>
        <end position="114"/>
    </location>
</feature>
<gene>
    <name evidence="9" type="ORF">SAMN04489760_106139</name>
</gene>
<comment type="catalytic activity">
    <reaction evidence="1">
        <text>ATP + protein L-histidine = ADP + protein N-phospho-L-histidine.</text>
        <dbReference type="EC" id="2.7.13.3"/>
    </reaction>
</comment>
<feature type="domain" description="PAC" evidence="8">
    <location>
        <begin position="117"/>
        <end position="169"/>
    </location>
</feature>
<dbReference type="Proteomes" id="UP000198744">
    <property type="component" value="Unassembled WGS sequence"/>
</dbReference>
<dbReference type="PANTHER" id="PTHR43304:SF1">
    <property type="entry name" value="PAC DOMAIN-CONTAINING PROTEIN"/>
    <property type="match status" value="1"/>
</dbReference>
<keyword evidence="4" id="KW-0808">Transferase</keyword>
<keyword evidence="3" id="KW-0597">Phosphoprotein</keyword>
<dbReference type="Gene3D" id="1.10.287.130">
    <property type="match status" value="1"/>
</dbReference>
<dbReference type="Pfam" id="PF02518">
    <property type="entry name" value="HATPase_c"/>
    <property type="match status" value="1"/>
</dbReference>
<dbReference type="EMBL" id="FOBS01000006">
    <property type="protein sequence ID" value="SEM20407.1"/>
    <property type="molecule type" value="Genomic_DNA"/>
</dbReference>
<dbReference type="InterPro" id="IPR003594">
    <property type="entry name" value="HATPase_dom"/>
</dbReference>
<dbReference type="Gene3D" id="3.30.450.20">
    <property type="entry name" value="PAS domain"/>
    <property type="match status" value="3"/>
</dbReference>
<dbReference type="EC" id="2.7.13.3" evidence="2"/>
<dbReference type="Pfam" id="PF08447">
    <property type="entry name" value="PAS_3"/>
    <property type="match status" value="1"/>
</dbReference>
<evidence type="ECO:0000259" key="8">
    <source>
        <dbReference type="PROSITE" id="PS50113"/>
    </source>
</evidence>
<dbReference type="PRINTS" id="PR00344">
    <property type="entry name" value="BCTRLSENSOR"/>
</dbReference>
<evidence type="ECO:0000256" key="5">
    <source>
        <dbReference type="ARBA" id="ARBA00022777"/>
    </source>
</evidence>
<feature type="domain" description="PAS" evidence="7">
    <location>
        <begin position="288"/>
        <end position="358"/>
    </location>
</feature>
<feature type="domain" description="Histidine kinase" evidence="6">
    <location>
        <begin position="423"/>
        <end position="643"/>
    </location>
</feature>
<evidence type="ECO:0000313" key="9">
    <source>
        <dbReference type="EMBL" id="SEM20407.1"/>
    </source>
</evidence>
<dbReference type="SMART" id="SM00091">
    <property type="entry name" value="PAS"/>
    <property type="match status" value="3"/>
</dbReference>
<dbReference type="PROSITE" id="PS50113">
    <property type="entry name" value="PAC"/>
    <property type="match status" value="1"/>
</dbReference>
<evidence type="ECO:0000256" key="4">
    <source>
        <dbReference type="ARBA" id="ARBA00022679"/>
    </source>
</evidence>
<dbReference type="Gene3D" id="3.30.565.10">
    <property type="entry name" value="Histidine kinase-like ATPase, C-terminal domain"/>
    <property type="match status" value="1"/>
</dbReference>